<evidence type="ECO:0000256" key="6">
    <source>
        <dbReference type="ARBA" id="ARBA00022989"/>
    </source>
</evidence>
<evidence type="ECO:0000313" key="9">
    <source>
        <dbReference type="EMBL" id="RUR46178.1"/>
    </source>
</evidence>
<organism evidence="9 10">
    <name type="scientific">Vreelandella populi</name>
    <dbReference type="NCBI Taxonomy" id="2498858"/>
    <lineage>
        <taxon>Bacteria</taxon>
        <taxon>Pseudomonadati</taxon>
        <taxon>Pseudomonadota</taxon>
        <taxon>Gammaproteobacteria</taxon>
        <taxon>Oceanospirillales</taxon>
        <taxon>Halomonadaceae</taxon>
        <taxon>Vreelandella</taxon>
    </lineage>
</organism>
<evidence type="ECO:0000256" key="1">
    <source>
        <dbReference type="ARBA" id="ARBA00004651"/>
    </source>
</evidence>
<feature type="transmembrane region" description="Helical" evidence="8">
    <location>
        <begin position="46"/>
        <end position="66"/>
    </location>
</feature>
<dbReference type="EMBL" id="RZHD01000005">
    <property type="protein sequence ID" value="RUR46178.1"/>
    <property type="molecule type" value="Genomic_DNA"/>
</dbReference>
<dbReference type="RefSeq" id="WP_126950300.1">
    <property type="nucleotide sequence ID" value="NZ_RZHD01000005.1"/>
</dbReference>
<dbReference type="AlphaFoldDB" id="A0A433LBX7"/>
<reference evidence="9 10" key="1">
    <citation type="submission" date="2018-12" db="EMBL/GenBank/DDBJ databases">
        <title>three novel Halomonas strain isolated from plants.</title>
        <authorList>
            <person name="Sun C."/>
        </authorList>
    </citation>
    <scope>NUCLEOTIDE SEQUENCE [LARGE SCALE GENOMIC DNA]</scope>
    <source>
        <strain evidence="9 10">RC</strain>
    </source>
</reference>
<gene>
    <name evidence="9" type="ORF">ELY37_09315</name>
</gene>
<evidence type="ECO:0000256" key="3">
    <source>
        <dbReference type="ARBA" id="ARBA00022448"/>
    </source>
</evidence>
<dbReference type="Proteomes" id="UP000286912">
    <property type="component" value="Unassembled WGS sequence"/>
</dbReference>
<evidence type="ECO:0000256" key="7">
    <source>
        <dbReference type="ARBA" id="ARBA00023136"/>
    </source>
</evidence>
<keyword evidence="3" id="KW-0813">Transport</keyword>
<proteinExistence type="inferred from homology"/>
<keyword evidence="4 8" id="KW-1003">Cell membrane</keyword>
<dbReference type="OrthoDB" id="5739612at2"/>
<protein>
    <recommendedName>
        <fullName evidence="8">Probable membrane transporter protein</fullName>
    </recommendedName>
</protein>
<evidence type="ECO:0000256" key="4">
    <source>
        <dbReference type="ARBA" id="ARBA00022475"/>
    </source>
</evidence>
<keyword evidence="10" id="KW-1185">Reference proteome</keyword>
<evidence type="ECO:0000313" key="10">
    <source>
        <dbReference type="Proteomes" id="UP000286912"/>
    </source>
</evidence>
<feature type="transmembrane region" description="Helical" evidence="8">
    <location>
        <begin position="195"/>
        <end position="219"/>
    </location>
</feature>
<dbReference type="PANTHER" id="PTHR30269">
    <property type="entry name" value="TRANSMEMBRANE PROTEIN YFCA"/>
    <property type="match status" value="1"/>
</dbReference>
<dbReference type="InterPro" id="IPR052017">
    <property type="entry name" value="TSUP"/>
</dbReference>
<dbReference type="GO" id="GO:0005886">
    <property type="term" value="C:plasma membrane"/>
    <property type="evidence" value="ECO:0007669"/>
    <property type="project" value="UniProtKB-SubCell"/>
</dbReference>
<feature type="transmembrane region" description="Helical" evidence="8">
    <location>
        <begin position="170"/>
        <end position="189"/>
    </location>
</feature>
<sequence>MAIDADWLIPSLTLTFLAGAVRGYAGFGFSITLALGLLWVLPPLQVIAVVLLLDLLGALGLLKYAWQFADRQILARLPPPMLAFSLTGPLALASLPAGAAKLLIATLCLLGALASFCRPGTIALSRRRDLAMALPAGAVSGLAMSIASAGGPPLMLYLMHTTLDAARARATAILFFIAASATAVMGYALNGAVSLPTLTVSAALLPAALLGASVGQRCFQRYPPVSYRKTVSPLLVVMALWVLASELWTIFLSSSSF</sequence>
<comment type="similarity">
    <text evidence="2 8">Belongs to the 4-toluene sulfonate uptake permease (TSUP) (TC 2.A.102) family.</text>
</comment>
<accession>A0A433LBX7</accession>
<feature type="transmembrane region" description="Helical" evidence="8">
    <location>
        <begin position="86"/>
        <end position="113"/>
    </location>
</feature>
<keyword evidence="6 8" id="KW-1133">Transmembrane helix</keyword>
<dbReference type="InterPro" id="IPR002781">
    <property type="entry name" value="TM_pro_TauE-like"/>
</dbReference>
<evidence type="ECO:0000256" key="2">
    <source>
        <dbReference type="ARBA" id="ARBA00009142"/>
    </source>
</evidence>
<keyword evidence="7 8" id="KW-0472">Membrane</keyword>
<name>A0A433LBX7_9GAMM</name>
<keyword evidence="5 8" id="KW-0812">Transmembrane</keyword>
<evidence type="ECO:0000256" key="5">
    <source>
        <dbReference type="ARBA" id="ARBA00022692"/>
    </source>
</evidence>
<dbReference type="PANTHER" id="PTHR30269:SF37">
    <property type="entry name" value="MEMBRANE TRANSPORTER PROTEIN"/>
    <property type="match status" value="1"/>
</dbReference>
<evidence type="ECO:0000256" key="8">
    <source>
        <dbReference type="RuleBase" id="RU363041"/>
    </source>
</evidence>
<feature type="transmembrane region" description="Helical" evidence="8">
    <location>
        <begin position="231"/>
        <end position="251"/>
    </location>
</feature>
<comment type="subcellular location">
    <subcellularLocation>
        <location evidence="1 8">Cell membrane</location>
        <topology evidence="1 8">Multi-pass membrane protein</topology>
    </subcellularLocation>
</comment>
<feature type="transmembrane region" description="Helical" evidence="8">
    <location>
        <begin position="12"/>
        <end position="40"/>
    </location>
</feature>
<comment type="caution">
    <text evidence="9">The sequence shown here is derived from an EMBL/GenBank/DDBJ whole genome shotgun (WGS) entry which is preliminary data.</text>
</comment>
<dbReference type="Pfam" id="PF01925">
    <property type="entry name" value="TauE"/>
    <property type="match status" value="1"/>
</dbReference>
<feature type="transmembrane region" description="Helical" evidence="8">
    <location>
        <begin position="133"/>
        <end position="158"/>
    </location>
</feature>